<feature type="compositionally biased region" description="Low complexity" evidence="1">
    <location>
        <begin position="334"/>
        <end position="348"/>
    </location>
</feature>
<feature type="compositionally biased region" description="Polar residues" evidence="1">
    <location>
        <begin position="281"/>
        <end position="296"/>
    </location>
</feature>
<protein>
    <recommendedName>
        <fullName evidence="4">Bifunctional endo-1,4-beta-xylanase xylA</fullName>
    </recommendedName>
</protein>
<name>A0ABQ7UUC8_SOLTU</name>
<sequence>MEAPNHYLSSTKNPTDFTIPIVRSREAILVRIANKSPEVRPQIRSSSSQVLADSTTGDYSPQPEAHLTEISSEMDGGIIGGEDSGETRGQLTGVHGNSIRGYNSPPLYINLSEIPNNINGGIIRNINSRQSMDASTDDPMNLNRKKIQATQHIKEEIATMETHNLSKQQDTNQSKEAQSSNFSFGITRAEESDKEEQKKAGESGQGHQAQNIELQGKSDQNTIAEKNRENQQQRNGQPDQGQQTQGKAMQSVYIHNETNGQTSKKGELSKQVDNKGKDSQNDQSKAITQHVSTDATQNDKERANMHYQQNFPRISNNYARYDPNLQTNKSVASQDNYNNNQGNEGQQDNQHHSQAPNKTK</sequence>
<keyword evidence="3" id="KW-1185">Reference proteome</keyword>
<feature type="region of interest" description="Disordered" evidence="1">
    <location>
        <begin position="40"/>
        <end position="99"/>
    </location>
</feature>
<dbReference type="Proteomes" id="UP000826656">
    <property type="component" value="Unassembled WGS sequence"/>
</dbReference>
<evidence type="ECO:0000256" key="1">
    <source>
        <dbReference type="SAM" id="MobiDB-lite"/>
    </source>
</evidence>
<evidence type="ECO:0000313" key="3">
    <source>
        <dbReference type="Proteomes" id="UP000826656"/>
    </source>
</evidence>
<evidence type="ECO:0008006" key="4">
    <source>
        <dbReference type="Google" id="ProtNLM"/>
    </source>
</evidence>
<reference evidence="2 3" key="1">
    <citation type="journal article" date="2021" name="bioRxiv">
        <title>Chromosome-scale and haplotype-resolved genome assembly of a tetraploid potato cultivar.</title>
        <authorList>
            <person name="Sun H."/>
            <person name="Jiao W.-B."/>
            <person name="Krause K."/>
            <person name="Campoy J.A."/>
            <person name="Goel M."/>
            <person name="Folz-Donahue K."/>
            <person name="Kukat C."/>
            <person name="Huettel B."/>
            <person name="Schneeberger K."/>
        </authorList>
    </citation>
    <scope>NUCLEOTIDE SEQUENCE [LARGE SCALE GENOMIC DNA]</scope>
    <source>
        <strain evidence="2">SolTubOtavaFocal</strain>
        <tissue evidence="2">Leaves</tissue>
    </source>
</reference>
<accession>A0ABQ7UUC8</accession>
<feature type="compositionally biased region" description="Polar residues" evidence="1">
    <location>
        <begin position="43"/>
        <end position="59"/>
    </location>
</feature>
<dbReference type="EMBL" id="JAIVGD010000018">
    <property type="protein sequence ID" value="KAH0754733.1"/>
    <property type="molecule type" value="Genomic_DNA"/>
</dbReference>
<feature type="region of interest" description="Disordered" evidence="1">
    <location>
        <begin position="189"/>
        <end position="360"/>
    </location>
</feature>
<feature type="compositionally biased region" description="Basic and acidic residues" evidence="1">
    <location>
        <begin position="189"/>
        <end position="201"/>
    </location>
</feature>
<comment type="caution">
    <text evidence="2">The sequence shown here is derived from an EMBL/GenBank/DDBJ whole genome shotgun (WGS) entry which is preliminary data.</text>
</comment>
<feature type="compositionally biased region" description="Low complexity" evidence="1">
    <location>
        <begin position="232"/>
        <end position="246"/>
    </location>
</feature>
<proteinExistence type="predicted"/>
<evidence type="ECO:0000313" key="2">
    <source>
        <dbReference type="EMBL" id="KAH0754733.1"/>
    </source>
</evidence>
<gene>
    <name evidence="2" type="ORF">KY290_025003</name>
</gene>
<feature type="compositionally biased region" description="Polar residues" evidence="1">
    <location>
        <begin position="306"/>
        <end position="333"/>
    </location>
</feature>
<feature type="compositionally biased region" description="Polar residues" evidence="1">
    <location>
        <begin position="205"/>
        <end position="224"/>
    </location>
</feature>
<organism evidence="2 3">
    <name type="scientific">Solanum tuberosum</name>
    <name type="common">Potato</name>
    <dbReference type="NCBI Taxonomy" id="4113"/>
    <lineage>
        <taxon>Eukaryota</taxon>
        <taxon>Viridiplantae</taxon>
        <taxon>Streptophyta</taxon>
        <taxon>Embryophyta</taxon>
        <taxon>Tracheophyta</taxon>
        <taxon>Spermatophyta</taxon>
        <taxon>Magnoliopsida</taxon>
        <taxon>eudicotyledons</taxon>
        <taxon>Gunneridae</taxon>
        <taxon>Pentapetalae</taxon>
        <taxon>asterids</taxon>
        <taxon>lamiids</taxon>
        <taxon>Solanales</taxon>
        <taxon>Solanaceae</taxon>
        <taxon>Solanoideae</taxon>
        <taxon>Solaneae</taxon>
        <taxon>Solanum</taxon>
    </lineage>
</organism>
<feature type="compositionally biased region" description="Basic and acidic residues" evidence="1">
    <location>
        <begin position="264"/>
        <end position="280"/>
    </location>
</feature>